<dbReference type="AlphaFoldDB" id="A0AAV8WUM1"/>
<dbReference type="Proteomes" id="UP001162156">
    <property type="component" value="Unassembled WGS sequence"/>
</dbReference>
<sequence>MAKWGEGDPRWIVEERPDATNVNNWHWTEKNASPWSQERIKELFNDLSVNTAEANIKITEVEKLEGEASANNRKGKLIFFYEWDIVLKWGGKLNSGSDKEFSGKIKVPNLSEENDISELDIQISVKDEDQEGSKLKQIMLKLGKELVRAQLAKYISGLKEEFSKGMILPKKRKINMEPVANSEKKQTGLKIDTTNIKQTLKFQCTAQEFYDALTRIEMVTAFTRGHVKLDPVKGGKFELFGGNIVGKFDELVPAKKIVKQWRYKQWPEGHYSTSDHTEVTLEQIGVPRGEADVTKDNWQRYYWDAIKQAFGFGAFFT</sequence>
<dbReference type="InterPro" id="IPR015310">
    <property type="entry name" value="AHSA1-like_N"/>
</dbReference>
<proteinExistence type="inferred from homology"/>
<dbReference type="Gene3D" id="3.30.530.20">
    <property type="match status" value="1"/>
</dbReference>
<comment type="caution">
    <text evidence="3">The sequence shown here is derived from an EMBL/GenBank/DDBJ whole genome shotgun (WGS) entry which is preliminary data.</text>
</comment>
<protein>
    <recommendedName>
        <fullName evidence="2">Activator of Hsp90 ATPase AHSA1-like N-terminal domain-containing protein</fullName>
    </recommendedName>
</protein>
<feature type="domain" description="Activator of Hsp90 ATPase AHSA1-like N-terminal" evidence="2">
    <location>
        <begin position="29"/>
        <end position="164"/>
    </location>
</feature>
<evidence type="ECO:0000256" key="1">
    <source>
        <dbReference type="ARBA" id="ARBA00006817"/>
    </source>
</evidence>
<dbReference type="PANTHER" id="PTHR13009:SF22">
    <property type="entry name" value="LD43819P"/>
    <property type="match status" value="1"/>
</dbReference>
<dbReference type="SMART" id="SM01000">
    <property type="entry name" value="Aha1_N"/>
    <property type="match status" value="1"/>
</dbReference>
<name>A0AAV8WUM1_9CUCU</name>
<dbReference type="GO" id="GO:0005829">
    <property type="term" value="C:cytosol"/>
    <property type="evidence" value="ECO:0007669"/>
    <property type="project" value="TreeGrafter"/>
</dbReference>
<dbReference type="Gene3D" id="3.15.10.20">
    <property type="entry name" value="Activator of Hsp90 ATPase Aha1, N-terminal domain"/>
    <property type="match status" value="1"/>
</dbReference>
<dbReference type="CDD" id="cd08892">
    <property type="entry name" value="SRPBCC_Aha1"/>
    <property type="match status" value="1"/>
</dbReference>
<dbReference type="GO" id="GO:0051087">
    <property type="term" value="F:protein-folding chaperone binding"/>
    <property type="evidence" value="ECO:0007669"/>
    <property type="project" value="InterPro"/>
</dbReference>
<evidence type="ECO:0000259" key="2">
    <source>
        <dbReference type="SMART" id="SM01000"/>
    </source>
</evidence>
<dbReference type="GO" id="GO:0001671">
    <property type="term" value="F:ATPase activator activity"/>
    <property type="evidence" value="ECO:0007669"/>
    <property type="project" value="InterPro"/>
</dbReference>
<dbReference type="Pfam" id="PF08327">
    <property type="entry name" value="AHSA1"/>
    <property type="match status" value="1"/>
</dbReference>
<evidence type="ECO:0000313" key="4">
    <source>
        <dbReference type="Proteomes" id="UP001162156"/>
    </source>
</evidence>
<reference evidence="3" key="1">
    <citation type="journal article" date="2023" name="Insect Mol. Biol.">
        <title>Genome sequencing provides insights into the evolution of gene families encoding plant cell wall-degrading enzymes in longhorned beetles.</title>
        <authorList>
            <person name="Shin N.R."/>
            <person name="Okamura Y."/>
            <person name="Kirsch R."/>
            <person name="Pauchet Y."/>
        </authorList>
    </citation>
    <scope>NUCLEOTIDE SEQUENCE</scope>
    <source>
        <strain evidence="3">RBIC_L_NR</strain>
    </source>
</reference>
<organism evidence="3 4">
    <name type="scientific">Rhamnusium bicolor</name>
    <dbReference type="NCBI Taxonomy" id="1586634"/>
    <lineage>
        <taxon>Eukaryota</taxon>
        <taxon>Metazoa</taxon>
        <taxon>Ecdysozoa</taxon>
        <taxon>Arthropoda</taxon>
        <taxon>Hexapoda</taxon>
        <taxon>Insecta</taxon>
        <taxon>Pterygota</taxon>
        <taxon>Neoptera</taxon>
        <taxon>Endopterygota</taxon>
        <taxon>Coleoptera</taxon>
        <taxon>Polyphaga</taxon>
        <taxon>Cucujiformia</taxon>
        <taxon>Chrysomeloidea</taxon>
        <taxon>Cerambycidae</taxon>
        <taxon>Lepturinae</taxon>
        <taxon>Rhagiini</taxon>
        <taxon>Rhamnusium</taxon>
    </lineage>
</organism>
<dbReference type="SUPFAM" id="SSF103111">
    <property type="entry name" value="Activator of Hsp90 ATPase, Aha1"/>
    <property type="match status" value="1"/>
</dbReference>
<dbReference type="InterPro" id="IPR023393">
    <property type="entry name" value="START-like_dom_sf"/>
</dbReference>
<dbReference type="InterPro" id="IPR013538">
    <property type="entry name" value="ASHA1/2-like_C"/>
</dbReference>
<dbReference type="EMBL" id="JANEYF010004888">
    <property type="protein sequence ID" value="KAJ8929765.1"/>
    <property type="molecule type" value="Genomic_DNA"/>
</dbReference>
<gene>
    <name evidence="3" type="ORF">NQ314_017515</name>
</gene>
<dbReference type="InterPro" id="IPR036338">
    <property type="entry name" value="Aha1"/>
</dbReference>
<dbReference type="Pfam" id="PF09229">
    <property type="entry name" value="Aha1_N"/>
    <property type="match status" value="1"/>
</dbReference>
<keyword evidence="4" id="KW-1185">Reference proteome</keyword>
<comment type="similarity">
    <text evidence="1">Belongs to the AHA1 family.</text>
</comment>
<evidence type="ECO:0000313" key="3">
    <source>
        <dbReference type="EMBL" id="KAJ8929765.1"/>
    </source>
</evidence>
<accession>A0AAV8WUM1</accession>
<dbReference type="GO" id="GO:0006457">
    <property type="term" value="P:protein folding"/>
    <property type="evidence" value="ECO:0007669"/>
    <property type="project" value="TreeGrafter"/>
</dbReference>
<dbReference type="SUPFAM" id="SSF55961">
    <property type="entry name" value="Bet v1-like"/>
    <property type="match status" value="1"/>
</dbReference>
<dbReference type="PANTHER" id="PTHR13009">
    <property type="entry name" value="HEAT SHOCK PROTEIN 90 HSP90 CO-CHAPERONE AHA-1"/>
    <property type="match status" value="1"/>
</dbReference>